<accession>A0A0A5GIT0</accession>
<dbReference type="EMBL" id="AVPF01000004">
    <property type="protein sequence ID" value="KGX91035.1"/>
    <property type="molecule type" value="Genomic_DNA"/>
</dbReference>
<name>A0A0A5GIT0_9BACI</name>
<protein>
    <submittedName>
        <fullName evidence="2">Uncharacterized protein</fullName>
    </submittedName>
</protein>
<evidence type="ECO:0000313" key="3">
    <source>
        <dbReference type="Proteomes" id="UP000030403"/>
    </source>
</evidence>
<dbReference type="eggNOG" id="COG4932">
    <property type="taxonomic scope" value="Bacteria"/>
</dbReference>
<proteinExistence type="predicted"/>
<dbReference type="STRING" id="1385511.GCA_000425225_00292"/>
<gene>
    <name evidence="2" type="ORF">N783_13435</name>
</gene>
<organism evidence="2 3">
    <name type="scientific">Pontibacillus marinus BH030004 = DSM 16465</name>
    <dbReference type="NCBI Taxonomy" id="1385511"/>
    <lineage>
        <taxon>Bacteria</taxon>
        <taxon>Bacillati</taxon>
        <taxon>Bacillota</taxon>
        <taxon>Bacilli</taxon>
        <taxon>Bacillales</taxon>
        <taxon>Bacillaceae</taxon>
        <taxon>Pontibacillus</taxon>
    </lineage>
</organism>
<evidence type="ECO:0000256" key="1">
    <source>
        <dbReference type="SAM" id="MobiDB-lite"/>
    </source>
</evidence>
<feature type="region of interest" description="Disordered" evidence="1">
    <location>
        <begin position="730"/>
        <end position="754"/>
    </location>
</feature>
<dbReference type="RefSeq" id="WP_027447781.1">
    <property type="nucleotide sequence ID" value="NZ_AVPF01000004.1"/>
</dbReference>
<dbReference type="Proteomes" id="UP000030403">
    <property type="component" value="Unassembled WGS sequence"/>
</dbReference>
<reference evidence="2 3" key="1">
    <citation type="submission" date="2013-08" db="EMBL/GenBank/DDBJ databases">
        <authorList>
            <person name="Huang J."/>
            <person name="Wang G."/>
        </authorList>
    </citation>
    <scope>NUCLEOTIDE SEQUENCE [LARGE SCALE GENOMIC DNA]</scope>
    <source>
        <strain evidence="2 3">BH030004</strain>
    </source>
</reference>
<sequence>MTKAKSRTYALIMIFFLVISTFLPYVPVTNVQAATTDITITPTAGYTINSDNPGGMAITPLADQSKSDYIQLKQNSSGEFTFNLADLKFAVETGKDYLVESKLYVTNSDGQQKKLYDQKNFSGSTLLAKTNIDLSQLALQEYDITAAPQGFTFNRYYYAFNQNGIIASMDASTSNLVTTIQPAAVMYTAKDESGEKYNMIKYDPTTSIDFSEEISSVVKLSVPSDSTTDRGITQVNYEGVYSTGLLSATGVKSVYVSPSSDLTVFGNENGEPFIKGGLNVSSDYQLDFSSQDSTTDDTTDSTTTSTLDTIDGFNVVSFMHGNISNVSNGEAVYPDADVNKDLSLSESFTLEDTATYQLNLVYQLEKNGEVFLYVYTDTLTGSEFKALSSVSMDQAYNQLSINKPTGVSVDKYVHVPNVNQSNFTFFDPIGIEQILYDSDVSTPYVKLKGSNTNDELFHMVEQVDLSSTSSLDFSNTMTSLLTITIDDPAVTSIGAIDNVGDSFTYQTVLNQPMIKVTPGTYQMDVSKTTGDYRYTFHTSKQQISSDIKFQLADSMSSASVKMDLSSSSFFRVEHLLQYGDFYLNYIANSATNEHLKGSITIEDQAEAMTPVTDERTYLVNDYYNGDLQPGDYTYTFTYPLPGQTNPVTVTEPFTLGDTTSEPSMDLSVKLVDDTTVEFGGVGPANQEVMVSLLQNSVELQSQQINTDDVGFLQGSFDISSYNDGEYTLSLQDPSSGAETTASFTLDTSSDNTTQDPLALQNLNVQTGSNPYIEFTTGDQDYSTANQLHFQMSGNVLPGVIQDNVQNNFNKSVVSLNNIDDGATVNLDHVNSSIKNNSDSTDPNFLYTGLRLATGATLQANTTYQITFESEAGSSIFSNVLNNVYADAAAENTELSIWNQTTDQETEIAHQTIHVSNPDITSTSTPTLKQFGGSNEAVLVGNQVQMDLGSTDNMSNIETLKVVLESSEINLQDYGFTSTYNENEMTTTTNVSSQDLVNINITKDTAFNSASSVLTVQATNNDFTQVVDQIIKNPDANSFYVLGYNASNELVGYKKLETTRKEVVIDPAFEFNYSQKTPAIGRFESVDVDHTSSKSFPVEVINTGDMNKDHVIVEGKTTSARGETYPFLLTLTRGDQDGNFRGDFSIVGHYNERFKGVPSDFDKATYETTTLTDDNRYDELPVDPGVRNTITFNYSNSAGDTVSKTFDWYPADSPDIFKDGNIQETITPQSEQITVDLRRFNGSMDNAIVELYQLGSDGTKTKVAEFDQAINKQPKTVEDTDENGNVVWTGYYSQVTFTQSEAALNNLASLNSQELVANVKYKQEYTNDSNEIVSTVSFEEGVGSVNLVTEPLRPHVYNDGETVINDQTYYTFTVDFDRREVAEANFTSQNLAFYNYVGEALPLTESTDYLLRGNPERTSDKYHRYQLLVSKSAYQPGMQVEISGVTDTLGSTMKEPTREMLRMYTNVNSQLVDSEGNILSSKVLMAVRNNEIPDILNGEWDEVNRYHFEVDSLGKLSQQLEAGAYTVIGMKNIGEDQFTSKHFGFAIPVQSIDQVYQKDIVVPASNVTGNIKRSSDYELTETLAFMKQSYVDTYQSLLKQAKDSSLTKEQRDEIWGQIQTIEDLYLVTTVTDVNGHFDLYLEEGNYKLLGKQVGQDIVPPSAETTFTAPGATLNDVTIAEPSTFMVLKDFAGNPVSDAHVVISGPNGFQVAPVTNEEGKVGLYLPQEGTYNVRHVTVQNEKGSQLFPLKDSKPIEYLSTNTQLEVQLPEPNVDFEFTVNGSEVMSSDYASLTIEEVVDGSTVSSFGASSYNGEFSAYLPAGDYKVSHYQFDRMEQDVNQPFTVQADTPLTQAINIGENFNAYVELVDEQGNGLAGYHVEVGAEEQGWYESGTTNENGKLLVSVPQDIISENGTQITVEGYEYQNTWNRLENQTFMIDTSNSASDRAGTTIRLSAPNLNGYVIDPDTETRITDAWLQVRNKTTQQSYSYQISNEGEFHASIQEAGDYVIEGVGTREKWIEIQYPFTANTNTNGDIQLVNQDGNALPSPLELTEVQPNFFGHLYQKYDSTGQGVPYTGQYVEMILKEKGVKEANYQQYPWLYEENIQVNADGYFEANLDSTKEYEVIAIATDQEYYRFDSGITIPLSTTEAYEFTPQSTFTFSGEAYTYENAQSIIDGDMWLEKVTDNQENREGTSVRLHDGGVFGQNLQEGSTYIIRDMYYRTNEQEQHNRLEMNKEITIGQNTKGLKLQPNVKGVISLGELAAENQERMGALIRPVYTQEDFNDEAAYQQYKDNPWQYEVWTDMKLDAQDPTKANFYAFLEEGTYKLRGLDVNGSFVDVNQTFTINRDGSSDNVVMNEGEFQTKYQVTMDYTPNVTGSVQENGTAMKNAHVQVVKLTDEWTKDYDIQNYHVGVNTNQNGTFMLNLDDGNYRIEGYHTQGQWQGSQWVEGKFVPVRKEFTVSGQQVTSRSGEQRTNISLEPNIYGDIQMDAGTNSTKWFTIRECTDQTCEQFESGEPYWGNTASSSTEFAAMLKDGHYMVTEAGAHNDWIRTNTQFEVSDGQLVGSDRLQVTEEEPNFEGTAYLDSDQSTALEWGWINVRPADSSDQDWGSTFSINTNKHGEFSTKLKDGSWTIVSFGNQNTWKQVQIPFTVTNGTIESTGNGMTQQDGSISIYPPAPNVTGTVEDKQDNPLTTNAWIAIKPADAGTHDWDQVRWTQYKADAGSFEITLPTGKYKVVEVSSQNTWYKTNIPFEVLQGETTTLQVTPLEPTLEGTVYKDSTGTNLIQNGWVTVARFDEQGTQTKLDGSQITDSEEQKDPNTNVFWNHTESTEINEGQFDMVLQDGRYKVISVGGEDTWYLPNKEFTIQNGTMQQITVQKPADNVTVTLKNVPGKYQSEQPYLMVTRSIDGETYGVELKFESATDNSYTFKGTLQDGTYNIASFIGSSNLPIEEQIDLQGSGEFTIDLGGSASQNQMVTGEVLLGGEDVTTAFSLEVKDENDKTKVIHIEQNGTFSRPLRKGMTYTITGMMKQSGGYKTVNTEQTFTITEENEATIQLDIQPNK</sequence>
<evidence type="ECO:0000313" key="2">
    <source>
        <dbReference type="EMBL" id="KGX91035.1"/>
    </source>
</evidence>
<keyword evidence="3" id="KW-1185">Reference proteome</keyword>
<comment type="caution">
    <text evidence="2">The sequence shown here is derived from an EMBL/GenBank/DDBJ whole genome shotgun (WGS) entry which is preliminary data.</text>
</comment>
<dbReference type="OrthoDB" id="1924619at2"/>